<organism evidence="2 3">
    <name type="scientific">Spodoptera eridania nucleopolyhedrovirus</name>
    <dbReference type="NCBI Taxonomy" id="2315721"/>
    <lineage>
        <taxon>Viruses</taxon>
        <taxon>Viruses incertae sedis</taxon>
        <taxon>Naldaviricetes</taxon>
        <taxon>Lefavirales</taxon>
        <taxon>Baculoviridae</taxon>
        <taxon>Alphabaculovirus</taxon>
        <taxon>Alphabaculovirus speridaniae</taxon>
    </lineage>
</organism>
<dbReference type="RefSeq" id="YP_010800532.1">
    <property type="nucleotide sequence ID" value="NC_076869.1"/>
</dbReference>
<dbReference type="GeneID" id="80539136"/>
<name>A0ABX6TQ82_9ABAC</name>
<keyword evidence="1" id="KW-0812">Transmembrane</keyword>
<evidence type="ECO:0000313" key="3">
    <source>
        <dbReference type="Proteomes" id="UP000831439"/>
    </source>
</evidence>
<keyword evidence="1" id="KW-0472">Membrane</keyword>
<accession>A0ABX6TQ82</accession>
<keyword evidence="3" id="KW-1185">Reference proteome</keyword>
<keyword evidence="1" id="KW-1133">Transmembrane helix</keyword>
<dbReference type="Proteomes" id="UP000831439">
    <property type="component" value="Segment"/>
</dbReference>
<proteinExistence type="predicted"/>
<dbReference type="EMBL" id="MT040195">
    <property type="protein sequence ID" value="QNV47901.1"/>
    <property type="molecule type" value="Genomic_DNA"/>
</dbReference>
<protein>
    <submittedName>
        <fullName evidence="2">Uncharacterized protein</fullName>
    </submittedName>
</protein>
<sequence>MNRRHLVGSRPFGKTYKTFFERLHLFNEFQQLLQYIFLRLHKYMMIVLYLTITRINGVDYKKKHKMRTIRRYRPKSLKRPIAIAKRIVF</sequence>
<evidence type="ECO:0000313" key="2">
    <source>
        <dbReference type="EMBL" id="QNV47901.1"/>
    </source>
</evidence>
<evidence type="ECO:0000256" key="1">
    <source>
        <dbReference type="SAM" id="Phobius"/>
    </source>
</evidence>
<reference evidence="2 3" key="1">
    <citation type="journal article" date="2020" name="Genomics">
        <title>Characterization of a novel alphabaculovirus isolated from the Southern armyworm, Spodoptera eridania (Cramer, 1782) (Lepidoptera: Noctuidae) and the evolution of odv-e66, a bacterium-acquired baculoviral chondroitinase gene.</title>
        <authorList>
            <person name="Rodrigues D.T."/>
            <person name="Peterson L."/>
            <person name="de Oliveira L.B."/>
            <person name="Sosa-Gomez D.R."/>
            <person name="Ribeiro B.M."/>
            <person name="Ardisson-Araujo D.M.P."/>
        </authorList>
    </citation>
    <scope>NUCLEOTIDE SEQUENCE [LARGE SCALE GENOMIC DNA]</scope>
    <source>
        <strain evidence="2">CNPSo-165</strain>
    </source>
</reference>
<feature type="transmembrane region" description="Helical" evidence="1">
    <location>
        <begin position="32"/>
        <end position="52"/>
    </location>
</feature>